<comment type="caution">
    <text evidence="1">The sequence shown here is derived from an EMBL/GenBank/DDBJ whole genome shotgun (WGS) entry which is preliminary data.</text>
</comment>
<dbReference type="EMBL" id="QUMO01000003">
    <property type="protein sequence ID" value="REF86139.1"/>
    <property type="molecule type" value="Genomic_DNA"/>
</dbReference>
<keyword evidence="2" id="KW-1185">Reference proteome</keyword>
<dbReference type="SUPFAM" id="SSF160419">
    <property type="entry name" value="YdfO-like"/>
    <property type="match status" value="1"/>
</dbReference>
<dbReference type="Proteomes" id="UP000256900">
    <property type="component" value="Unassembled WGS sequence"/>
</dbReference>
<dbReference type="AlphaFoldDB" id="A0A3D9Z4Q8"/>
<gene>
    <name evidence="1" type="ORF">DES32_2184</name>
</gene>
<organism evidence="1 2">
    <name type="scientific">Methylovirgula ligni</name>
    <dbReference type="NCBI Taxonomy" id="569860"/>
    <lineage>
        <taxon>Bacteria</taxon>
        <taxon>Pseudomonadati</taxon>
        <taxon>Pseudomonadota</taxon>
        <taxon>Alphaproteobacteria</taxon>
        <taxon>Hyphomicrobiales</taxon>
        <taxon>Beijerinckiaceae</taxon>
        <taxon>Methylovirgula</taxon>
    </lineage>
</organism>
<dbReference type="RefSeq" id="WP_115836709.1">
    <property type="nucleotide sequence ID" value="NZ_QUMO01000003.1"/>
</dbReference>
<dbReference type="InterPro" id="IPR036696">
    <property type="entry name" value="YdfO-like_sf"/>
</dbReference>
<protein>
    <submittedName>
        <fullName evidence="1">Uncharacterized protein YbcV (DUF1398 family)</fullName>
    </submittedName>
</protein>
<dbReference type="Pfam" id="PF07166">
    <property type="entry name" value="DUF1398"/>
    <property type="match status" value="1"/>
</dbReference>
<reference evidence="1 2" key="1">
    <citation type="submission" date="2018-08" db="EMBL/GenBank/DDBJ databases">
        <title>Genomic Encyclopedia of Type Strains, Phase IV (KMG-IV): sequencing the most valuable type-strain genomes for metagenomic binning, comparative biology and taxonomic classification.</title>
        <authorList>
            <person name="Goeker M."/>
        </authorList>
    </citation>
    <scope>NUCLEOTIDE SEQUENCE [LARGE SCALE GENOMIC DNA]</scope>
    <source>
        <strain evidence="1 2">BW863</strain>
    </source>
</reference>
<sequence length="136" mass="14522">MDAHKRAVAQDCLEGAETDRMTFPQSVAKLIEAGFDGYLVDLRRAARTYYLPDGEALDLPMGAATAKVAAGFDSDSVTAAIREAQALAPGYTYKGFCAKVAAAGCAGYLVSFSGRRALYFGRTGETHIEHFPSAQF</sequence>
<evidence type="ECO:0000313" key="1">
    <source>
        <dbReference type="EMBL" id="REF86139.1"/>
    </source>
</evidence>
<proteinExistence type="predicted"/>
<dbReference type="InterPro" id="IPR009833">
    <property type="entry name" value="DUF1398"/>
</dbReference>
<dbReference type="OrthoDB" id="7571760at2"/>
<evidence type="ECO:0000313" key="2">
    <source>
        <dbReference type="Proteomes" id="UP000256900"/>
    </source>
</evidence>
<accession>A0A3D9Z4Q8</accession>
<name>A0A3D9Z4Q8_9HYPH</name>